<comment type="caution">
    <text evidence="2">The sequence shown here is derived from an EMBL/GenBank/DDBJ whole genome shotgun (WGS) entry which is preliminary data.</text>
</comment>
<dbReference type="SMART" id="SM01022">
    <property type="entry name" value="ASCH"/>
    <property type="match status" value="1"/>
</dbReference>
<name>A0A3L9DYE3_9STRE</name>
<dbReference type="Proteomes" id="UP000279194">
    <property type="component" value="Unassembled WGS sequence"/>
</dbReference>
<dbReference type="OrthoDB" id="9807542at2"/>
<dbReference type="CDD" id="cd06553">
    <property type="entry name" value="ASCH_Ef3133_like"/>
    <property type="match status" value="1"/>
</dbReference>
<evidence type="ECO:0000259" key="1">
    <source>
        <dbReference type="SMART" id="SM01022"/>
    </source>
</evidence>
<dbReference type="EMBL" id="RCVM01000001">
    <property type="protein sequence ID" value="RLY05318.1"/>
    <property type="molecule type" value="Genomic_DNA"/>
</dbReference>
<dbReference type="SUPFAM" id="SSF88697">
    <property type="entry name" value="PUA domain-like"/>
    <property type="match status" value="1"/>
</dbReference>
<dbReference type="PANTHER" id="PTHR39203:SF1">
    <property type="entry name" value="CYTOPLASMIC PROTEIN"/>
    <property type="match status" value="1"/>
</dbReference>
<sequence length="147" mass="16577">MNAAELWNNYKKINPAIGDEIDAWAFGVAPDELAQLVVDGIKTATASAYDLYQIDDEPIPEVGTYDVILDGNGRAVCIIKITKVSIVPFHQVSVEHAFKEGEGDRSLSYWRQAHRDFFEPYFEECGLAFNEDSQIVLEEFEVVYPLD</sequence>
<dbReference type="Gene3D" id="3.10.400.10">
    <property type="entry name" value="Sulfate adenylyltransferase"/>
    <property type="match status" value="1"/>
</dbReference>
<dbReference type="AlphaFoldDB" id="A0A3L9DYE3"/>
<dbReference type="InterPro" id="IPR009326">
    <property type="entry name" value="DUF984"/>
</dbReference>
<reference evidence="2 3" key="1">
    <citation type="submission" date="2018-10" db="EMBL/GenBank/DDBJ databases">
        <title>Streptococcus hillyeri sp. nov., isolated from equine tracheal sample.</title>
        <authorList>
            <person name="Macfadyen A.C."/>
            <person name="Waller A."/>
            <person name="Paterson G.K."/>
        </authorList>
    </citation>
    <scope>NUCLEOTIDE SEQUENCE [LARGE SCALE GENOMIC DNA]</scope>
    <source>
        <strain evidence="2 3">28462</strain>
    </source>
</reference>
<proteinExistence type="predicted"/>
<gene>
    <name evidence="2" type="ORF">EAF07_01070</name>
</gene>
<dbReference type="InterPro" id="IPR007374">
    <property type="entry name" value="ASCH_domain"/>
</dbReference>
<evidence type="ECO:0000313" key="2">
    <source>
        <dbReference type="EMBL" id="RLY05318.1"/>
    </source>
</evidence>
<feature type="domain" description="ASCH" evidence="1">
    <location>
        <begin position="24"/>
        <end position="144"/>
    </location>
</feature>
<keyword evidence="3" id="KW-1185">Reference proteome</keyword>
<evidence type="ECO:0000313" key="3">
    <source>
        <dbReference type="Proteomes" id="UP000279194"/>
    </source>
</evidence>
<dbReference type="RefSeq" id="WP_121834443.1">
    <property type="nucleotide sequence ID" value="NZ_RCVM01000001.1"/>
</dbReference>
<dbReference type="Pfam" id="PF04266">
    <property type="entry name" value="ASCH"/>
    <property type="match status" value="1"/>
</dbReference>
<protein>
    <submittedName>
        <fullName evidence="2">ASCH domain-containing protein</fullName>
    </submittedName>
</protein>
<dbReference type="PANTHER" id="PTHR39203">
    <property type="entry name" value="CYTOPLASMIC PROTEIN-RELATED"/>
    <property type="match status" value="1"/>
</dbReference>
<dbReference type="InterPro" id="IPR015947">
    <property type="entry name" value="PUA-like_sf"/>
</dbReference>
<organism evidence="2 3">
    <name type="scientific">Streptococcus hillyeri</name>
    <dbReference type="NCBI Taxonomy" id="2282420"/>
    <lineage>
        <taxon>Bacteria</taxon>
        <taxon>Bacillati</taxon>
        <taxon>Bacillota</taxon>
        <taxon>Bacilli</taxon>
        <taxon>Lactobacillales</taxon>
        <taxon>Streptococcaceae</taxon>
        <taxon>Streptococcus</taxon>
    </lineage>
</organism>
<dbReference type="PIRSF" id="PIRSF021320">
    <property type="entry name" value="DUF984"/>
    <property type="match status" value="1"/>
</dbReference>
<accession>A0A3L9DYE3</accession>